<protein>
    <submittedName>
        <fullName evidence="4">Transposase</fullName>
    </submittedName>
</protein>
<dbReference type="EMBL" id="JACHLZ010000001">
    <property type="protein sequence ID" value="MBB5831151.1"/>
    <property type="molecule type" value="Genomic_DNA"/>
</dbReference>
<dbReference type="GO" id="GO:0004803">
    <property type="term" value="F:transposase activity"/>
    <property type="evidence" value="ECO:0007669"/>
    <property type="project" value="InterPro"/>
</dbReference>
<dbReference type="PANTHER" id="PTHR33215:SF13">
    <property type="entry name" value="PROTEIN DISTAL ANTENNA"/>
    <property type="match status" value="1"/>
</dbReference>
<dbReference type="RefSeq" id="WP_221421070.1">
    <property type="nucleotide sequence ID" value="NZ_JACHLZ010000001.1"/>
</dbReference>
<evidence type="ECO:0000313" key="3">
    <source>
        <dbReference type="EMBL" id="MBB5831151.1"/>
    </source>
</evidence>
<dbReference type="AlphaFoldDB" id="A0A841AIL6"/>
<evidence type="ECO:0000313" key="4">
    <source>
        <dbReference type="EMBL" id="MBB5833120.1"/>
    </source>
</evidence>
<proteinExistence type="predicted"/>
<dbReference type="EMBL" id="JACHLZ010000001">
    <property type="protein sequence ID" value="MBB5830523.1"/>
    <property type="molecule type" value="Genomic_DNA"/>
</dbReference>
<keyword evidence="5" id="KW-1185">Reference proteome</keyword>
<dbReference type="InterPro" id="IPR051839">
    <property type="entry name" value="RD_transcriptional_regulator"/>
</dbReference>
<dbReference type="InterPro" id="IPR009057">
    <property type="entry name" value="Homeodomain-like_sf"/>
</dbReference>
<dbReference type="GO" id="GO:0003677">
    <property type="term" value="F:DNA binding"/>
    <property type="evidence" value="ECO:0007669"/>
    <property type="project" value="InterPro"/>
</dbReference>
<dbReference type="Pfam" id="PF01527">
    <property type="entry name" value="HTH_Tnp_1"/>
    <property type="match status" value="1"/>
</dbReference>
<dbReference type="EMBL" id="JACHLZ010000001">
    <property type="protein sequence ID" value="MBB5833120.1"/>
    <property type="molecule type" value="Genomic_DNA"/>
</dbReference>
<organism evidence="4 5">
    <name type="scientific">Brachybacterium aquaticum</name>
    <dbReference type="NCBI Taxonomy" id="1432564"/>
    <lineage>
        <taxon>Bacteria</taxon>
        <taxon>Bacillati</taxon>
        <taxon>Actinomycetota</taxon>
        <taxon>Actinomycetes</taxon>
        <taxon>Micrococcales</taxon>
        <taxon>Dermabacteraceae</taxon>
        <taxon>Brachybacterium</taxon>
    </lineage>
</organism>
<evidence type="ECO:0000256" key="1">
    <source>
        <dbReference type="SAM" id="MobiDB-lite"/>
    </source>
</evidence>
<sequence>MGSTRRSFTEEYKASAVGLVLDDGHSIAETARNIGVHEMTLGKWVKKARDSSGKRPEKPLSESEREELIRLREEVKHARMEAEFAKKVASWFAKDQR</sequence>
<dbReference type="PANTHER" id="PTHR33215">
    <property type="entry name" value="PROTEIN DISTAL ANTENNA"/>
    <property type="match status" value="1"/>
</dbReference>
<name>A0A841AIL6_9MICO</name>
<dbReference type="Proteomes" id="UP000588158">
    <property type="component" value="Unassembled WGS sequence"/>
</dbReference>
<feature type="compositionally biased region" description="Basic and acidic residues" evidence="1">
    <location>
        <begin position="47"/>
        <end position="66"/>
    </location>
</feature>
<dbReference type="SUPFAM" id="SSF46689">
    <property type="entry name" value="Homeodomain-like"/>
    <property type="match status" value="1"/>
</dbReference>
<accession>A0A841AIL6</accession>
<dbReference type="GO" id="GO:0006313">
    <property type="term" value="P:DNA transposition"/>
    <property type="evidence" value="ECO:0007669"/>
    <property type="project" value="InterPro"/>
</dbReference>
<feature type="region of interest" description="Disordered" evidence="1">
    <location>
        <begin position="45"/>
        <end position="66"/>
    </location>
</feature>
<reference evidence="4 5" key="1">
    <citation type="submission" date="2020-08" db="EMBL/GenBank/DDBJ databases">
        <title>Sequencing the genomes of 1000 actinobacteria strains.</title>
        <authorList>
            <person name="Klenk H.-P."/>
        </authorList>
    </citation>
    <scope>NUCLEOTIDE SEQUENCE [LARGE SCALE GENOMIC DNA]</scope>
    <source>
        <strain evidence="4 5">DSM 28796</strain>
    </source>
</reference>
<gene>
    <name evidence="2" type="ORF">HNR70_000336</name>
    <name evidence="3" type="ORF">HNR70_000964</name>
    <name evidence="4" type="ORF">HNR70_002933</name>
</gene>
<dbReference type="InterPro" id="IPR002514">
    <property type="entry name" value="Transposase_8"/>
</dbReference>
<evidence type="ECO:0000313" key="5">
    <source>
        <dbReference type="Proteomes" id="UP000588158"/>
    </source>
</evidence>
<evidence type="ECO:0000313" key="2">
    <source>
        <dbReference type="EMBL" id="MBB5830523.1"/>
    </source>
</evidence>
<comment type="caution">
    <text evidence="4">The sequence shown here is derived from an EMBL/GenBank/DDBJ whole genome shotgun (WGS) entry which is preliminary data.</text>
</comment>
<dbReference type="Gene3D" id="1.10.10.60">
    <property type="entry name" value="Homeodomain-like"/>
    <property type="match status" value="1"/>
</dbReference>